<dbReference type="AlphaFoldDB" id="A0A8S9Q8C2"/>
<name>A0A8S9Q8C2_BRACR</name>
<feature type="transmembrane region" description="Helical" evidence="2">
    <location>
        <begin position="129"/>
        <end position="151"/>
    </location>
</feature>
<sequence>MLQFSPLNPSKLRRNGISNAWYHLRYLLPTDMASSSSGKRASRRTRSNYSSSLRRDTTEEKDEKIVPNLTNLTLLSTIKSVEFLSMMTIFLDFDPIATSELTNRQHPLRLQPPHYYLSVKTKLARLRQILFIVMGVDTDSFMVMVVETVLLKCMEKKMRDRESGRDE</sequence>
<keyword evidence="2" id="KW-0812">Transmembrane</keyword>
<reference evidence="3" key="1">
    <citation type="submission" date="2019-12" db="EMBL/GenBank/DDBJ databases">
        <title>Genome sequencing and annotation of Brassica cretica.</title>
        <authorList>
            <person name="Studholme D.J."/>
            <person name="Sarris P."/>
        </authorList>
    </citation>
    <scope>NUCLEOTIDE SEQUENCE</scope>
    <source>
        <strain evidence="3">PFS-109/04</strain>
        <tissue evidence="3">Leaf</tissue>
    </source>
</reference>
<comment type="caution">
    <text evidence="3">The sequence shown here is derived from an EMBL/GenBank/DDBJ whole genome shotgun (WGS) entry which is preliminary data.</text>
</comment>
<keyword evidence="2" id="KW-1133">Transmembrane helix</keyword>
<protein>
    <submittedName>
        <fullName evidence="3">Uncharacterized protein</fullName>
    </submittedName>
</protein>
<evidence type="ECO:0000313" key="3">
    <source>
        <dbReference type="EMBL" id="KAF3535922.1"/>
    </source>
</evidence>
<evidence type="ECO:0000313" key="4">
    <source>
        <dbReference type="Proteomes" id="UP000712600"/>
    </source>
</evidence>
<accession>A0A8S9Q8C2</accession>
<organism evidence="3 4">
    <name type="scientific">Brassica cretica</name>
    <name type="common">Mustard</name>
    <dbReference type="NCBI Taxonomy" id="69181"/>
    <lineage>
        <taxon>Eukaryota</taxon>
        <taxon>Viridiplantae</taxon>
        <taxon>Streptophyta</taxon>
        <taxon>Embryophyta</taxon>
        <taxon>Tracheophyta</taxon>
        <taxon>Spermatophyta</taxon>
        <taxon>Magnoliopsida</taxon>
        <taxon>eudicotyledons</taxon>
        <taxon>Gunneridae</taxon>
        <taxon>Pentapetalae</taxon>
        <taxon>rosids</taxon>
        <taxon>malvids</taxon>
        <taxon>Brassicales</taxon>
        <taxon>Brassicaceae</taxon>
        <taxon>Brassiceae</taxon>
        <taxon>Brassica</taxon>
    </lineage>
</organism>
<feature type="region of interest" description="Disordered" evidence="1">
    <location>
        <begin position="32"/>
        <end position="61"/>
    </location>
</feature>
<gene>
    <name evidence="3" type="ORF">F2Q69_00019273</name>
</gene>
<evidence type="ECO:0000256" key="1">
    <source>
        <dbReference type="SAM" id="MobiDB-lite"/>
    </source>
</evidence>
<dbReference type="EMBL" id="QGKX02001290">
    <property type="protein sequence ID" value="KAF3535922.1"/>
    <property type="molecule type" value="Genomic_DNA"/>
</dbReference>
<dbReference type="Proteomes" id="UP000712600">
    <property type="component" value="Unassembled WGS sequence"/>
</dbReference>
<evidence type="ECO:0000256" key="2">
    <source>
        <dbReference type="SAM" id="Phobius"/>
    </source>
</evidence>
<keyword evidence="2" id="KW-0472">Membrane</keyword>
<proteinExistence type="predicted"/>